<dbReference type="GO" id="GO:0005737">
    <property type="term" value="C:cytoplasm"/>
    <property type="evidence" value="ECO:0007669"/>
    <property type="project" value="UniProtKB-SubCell"/>
</dbReference>
<comment type="subcellular location">
    <subcellularLocation>
        <location evidence="6">Cytoplasm</location>
    </subcellularLocation>
</comment>
<proteinExistence type="inferred from homology"/>
<comment type="similarity">
    <text evidence="1 6">Belongs to the methyltransferase superfamily. PrmA family.</text>
</comment>
<comment type="caution">
    <text evidence="7">The sequence shown here is derived from an EMBL/GenBank/DDBJ whole genome shotgun (WGS) entry which is preliminary data.</text>
</comment>
<accession>A0A940DIP1</accession>
<dbReference type="HAMAP" id="MF_00735">
    <property type="entry name" value="Methyltr_PrmA"/>
    <property type="match status" value="1"/>
</dbReference>
<dbReference type="AlphaFoldDB" id="A0A940DIP1"/>
<feature type="binding site" evidence="6">
    <location>
        <position position="133"/>
    </location>
    <ligand>
        <name>S-adenosyl-L-methionine</name>
        <dbReference type="ChEBI" id="CHEBI:59789"/>
    </ligand>
</feature>
<feature type="binding site" evidence="6">
    <location>
        <position position="177"/>
    </location>
    <ligand>
        <name>S-adenosyl-L-methionine</name>
        <dbReference type="ChEBI" id="CHEBI:59789"/>
    </ligand>
</feature>
<dbReference type="InterPro" id="IPR029063">
    <property type="entry name" value="SAM-dependent_MTases_sf"/>
</dbReference>
<evidence type="ECO:0000256" key="6">
    <source>
        <dbReference type="HAMAP-Rule" id="MF_00735"/>
    </source>
</evidence>
<evidence type="ECO:0000313" key="8">
    <source>
        <dbReference type="Proteomes" id="UP000712007"/>
    </source>
</evidence>
<reference evidence="7" key="1">
    <citation type="submission" date="2020-10" db="EMBL/GenBank/DDBJ databases">
        <authorList>
            <person name="Gilroy R."/>
        </authorList>
    </citation>
    <scope>NUCLEOTIDE SEQUENCE</scope>
    <source>
        <strain evidence="7">3924</strain>
    </source>
</reference>
<dbReference type="PANTHER" id="PTHR43648">
    <property type="entry name" value="ELECTRON TRANSFER FLAVOPROTEIN BETA SUBUNIT LYSINE METHYLTRANSFERASE"/>
    <property type="match status" value="1"/>
</dbReference>
<evidence type="ECO:0000256" key="5">
    <source>
        <dbReference type="ARBA" id="ARBA00022691"/>
    </source>
</evidence>
<keyword evidence="5 6" id="KW-0949">S-adenosyl-L-methionine</keyword>
<feature type="binding site" evidence="6">
    <location>
        <position position="155"/>
    </location>
    <ligand>
        <name>S-adenosyl-L-methionine</name>
        <dbReference type="ChEBI" id="CHEBI:59789"/>
    </ligand>
</feature>
<dbReference type="Pfam" id="PF06325">
    <property type="entry name" value="PrmA"/>
    <property type="match status" value="1"/>
</dbReference>
<comment type="catalytic activity">
    <reaction evidence="6">
        <text>L-lysyl-[protein] + 3 S-adenosyl-L-methionine = N(6),N(6),N(6)-trimethyl-L-lysyl-[protein] + 3 S-adenosyl-L-homocysteine + 3 H(+)</text>
        <dbReference type="Rhea" id="RHEA:54192"/>
        <dbReference type="Rhea" id="RHEA-COMP:9752"/>
        <dbReference type="Rhea" id="RHEA-COMP:13826"/>
        <dbReference type="ChEBI" id="CHEBI:15378"/>
        <dbReference type="ChEBI" id="CHEBI:29969"/>
        <dbReference type="ChEBI" id="CHEBI:57856"/>
        <dbReference type="ChEBI" id="CHEBI:59789"/>
        <dbReference type="ChEBI" id="CHEBI:61961"/>
    </reaction>
</comment>
<evidence type="ECO:0000256" key="3">
    <source>
        <dbReference type="ARBA" id="ARBA00022603"/>
    </source>
</evidence>
<dbReference type="CDD" id="cd02440">
    <property type="entry name" value="AdoMet_MTases"/>
    <property type="match status" value="1"/>
</dbReference>
<evidence type="ECO:0000256" key="2">
    <source>
        <dbReference type="ARBA" id="ARBA00022490"/>
    </source>
</evidence>
<gene>
    <name evidence="6 7" type="primary">prmA</name>
    <name evidence="7" type="ORF">IAC51_03205</name>
</gene>
<dbReference type="InterPro" id="IPR050078">
    <property type="entry name" value="Ribosomal_L11_MeTrfase_PrmA"/>
</dbReference>
<reference evidence="7" key="2">
    <citation type="journal article" date="2021" name="PeerJ">
        <title>Extensive microbial diversity within the chicken gut microbiome revealed by metagenomics and culture.</title>
        <authorList>
            <person name="Gilroy R."/>
            <person name="Ravi A."/>
            <person name="Getino M."/>
            <person name="Pursley I."/>
            <person name="Horton D.L."/>
            <person name="Alikhan N.F."/>
            <person name="Baker D."/>
            <person name="Gharbi K."/>
            <person name="Hall N."/>
            <person name="Watson M."/>
            <person name="Adriaenssens E.M."/>
            <person name="Foster-Nyarko E."/>
            <person name="Jarju S."/>
            <person name="Secka A."/>
            <person name="Antonio M."/>
            <person name="Oren A."/>
            <person name="Chaudhuri R.R."/>
            <person name="La Ragione R."/>
            <person name="Hildebrand F."/>
            <person name="Pallen M.J."/>
        </authorList>
    </citation>
    <scope>NUCLEOTIDE SEQUENCE</scope>
    <source>
        <strain evidence="7">3924</strain>
    </source>
</reference>
<dbReference type="SUPFAM" id="SSF53335">
    <property type="entry name" value="S-adenosyl-L-methionine-dependent methyltransferases"/>
    <property type="match status" value="1"/>
</dbReference>
<dbReference type="NCBIfam" id="NF001785">
    <property type="entry name" value="PRK00517.2-2"/>
    <property type="match status" value="1"/>
</dbReference>
<protein>
    <recommendedName>
        <fullName evidence="6">Ribosomal protein L11 methyltransferase</fullName>
        <shortName evidence="6">L11 Mtase</shortName>
        <ecNumber evidence="6">2.1.1.-</ecNumber>
    </recommendedName>
</protein>
<dbReference type="InterPro" id="IPR004498">
    <property type="entry name" value="Ribosomal_PrmA_MeTrfase"/>
</dbReference>
<keyword evidence="3 6" id="KW-0489">Methyltransferase</keyword>
<keyword evidence="7" id="KW-0687">Ribonucleoprotein</keyword>
<keyword evidence="4 6" id="KW-0808">Transferase</keyword>
<evidence type="ECO:0000313" key="7">
    <source>
        <dbReference type="EMBL" id="MBO8439639.1"/>
    </source>
</evidence>
<name>A0A940DIP1_9BACT</name>
<sequence>MDYKQVTFRIDADTADFVVELLPAYLAEVGFDSFEETSQGIVAYCPADLFDVDTMKKAIMEMPCIEAGKIAFRIADIADRNWNEVWEKTGFEPIEISGDCIIRPSGRQLSKQYRYDIIINPVQSFGTGYHETTRMILRMLLDMPTLDGETVLDMGCGTAVLSILAAMRGARKITAIDIDPWSQRNATENIRINGLDNKIEVLLGDASALRRSDCRYSLIMANINRNILLADMAAYVSCLDKGGCLIMSGFYSEDMDMIDRCARESGLSLEEKRTDNNWVAVRYRKL</sequence>
<dbReference type="GO" id="GO:0005840">
    <property type="term" value="C:ribosome"/>
    <property type="evidence" value="ECO:0007669"/>
    <property type="project" value="UniProtKB-KW"/>
</dbReference>
<keyword evidence="2 6" id="KW-0963">Cytoplasm</keyword>
<dbReference type="GO" id="GO:0008276">
    <property type="term" value="F:protein methyltransferase activity"/>
    <property type="evidence" value="ECO:0007669"/>
    <property type="project" value="UniProtKB-UniRule"/>
</dbReference>
<dbReference type="PANTHER" id="PTHR43648:SF1">
    <property type="entry name" value="ELECTRON TRANSFER FLAVOPROTEIN BETA SUBUNIT LYSINE METHYLTRANSFERASE"/>
    <property type="match status" value="1"/>
</dbReference>
<evidence type="ECO:0000256" key="1">
    <source>
        <dbReference type="ARBA" id="ARBA00009741"/>
    </source>
</evidence>
<feature type="binding site" evidence="6">
    <location>
        <position position="222"/>
    </location>
    <ligand>
        <name>S-adenosyl-L-methionine</name>
        <dbReference type="ChEBI" id="CHEBI:59789"/>
    </ligand>
</feature>
<dbReference type="GO" id="GO:0032259">
    <property type="term" value="P:methylation"/>
    <property type="evidence" value="ECO:0007669"/>
    <property type="project" value="UniProtKB-KW"/>
</dbReference>
<dbReference type="EC" id="2.1.1.-" evidence="6"/>
<comment type="function">
    <text evidence="6">Methylates ribosomal protein L11.</text>
</comment>
<dbReference type="EMBL" id="JADIMV010000054">
    <property type="protein sequence ID" value="MBO8439639.1"/>
    <property type="molecule type" value="Genomic_DNA"/>
</dbReference>
<dbReference type="Proteomes" id="UP000712007">
    <property type="component" value="Unassembled WGS sequence"/>
</dbReference>
<keyword evidence="7" id="KW-0689">Ribosomal protein</keyword>
<organism evidence="7 8">
    <name type="scientific">Candidatus Aphodosoma intestinipullorum</name>
    <dbReference type="NCBI Taxonomy" id="2840674"/>
    <lineage>
        <taxon>Bacteria</taxon>
        <taxon>Pseudomonadati</taxon>
        <taxon>Bacteroidota</taxon>
        <taxon>Bacteroidia</taxon>
        <taxon>Bacteroidales</taxon>
        <taxon>Candidatus Aphodosoma</taxon>
    </lineage>
</organism>
<dbReference type="Gene3D" id="3.40.50.150">
    <property type="entry name" value="Vaccinia Virus protein VP39"/>
    <property type="match status" value="1"/>
</dbReference>
<evidence type="ECO:0000256" key="4">
    <source>
        <dbReference type="ARBA" id="ARBA00022679"/>
    </source>
</evidence>